<protein>
    <submittedName>
        <fullName evidence="1">Large terminase subunit</fullName>
    </submittedName>
</protein>
<evidence type="ECO:0000313" key="2">
    <source>
        <dbReference type="Proteomes" id="UP001269161"/>
    </source>
</evidence>
<dbReference type="InterPro" id="IPR027417">
    <property type="entry name" value="P-loop_NTPase"/>
</dbReference>
<organism evidence="1 2">
    <name type="scientific">Caudoviricetes sp. 'Rudgehvirus jaberico'</name>
    <dbReference type="NCBI Taxonomy" id="3028515"/>
    <lineage>
        <taxon>Viruses</taxon>
        <taxon>Duplodnaviria</taxon>
        <taxon>Heunggongvirae</taxon>
        <taxon>Uroviricota</taxon>
        <taxon>Caudoviricetes</taxon>
        <taxon>Crassvirales</taxon>
        <taxon>Intestiviridae</taxon>
        <taxon>Crudevirinae</taxon>
    </lineage>
</organism>
<dbReference type="Gene3D" id="3.40.50.300">
    <property type="entry name" value="P-loop containing nucleotide triphosphate hydrolases"/>
    <property type="match status" value="1"/>
</dbReference>
<dbReference type="RefSeq" id="YP_011108609.1">
    <property type="nucleotide sequence ID" value="NC_091965.1"/>
</dbReference>
<dbReference type="EMBL" id="OQ198719">
    <property type="protein sequence ID" value="WEU69847.1"/>
    <property type="molecule type" value="Genomic_DNA"/>
</dbReference>
<reference evidence="1" key="1">
    <citation type="submission" date="2023-01" db="EMBL/GenBank/DDBJ databases">
        <title>New crAssphage isolates infecting Bacteroides cellulosilyticus.</title>
        <authorList>
            <person name="Papudeshi B."/>
            <person name="Vega A.A."/>
            <person name="Souza C."/>
            <person name="Giles S.K."/>
            <person name="Mallawaarachchi V."/>
            <person name="Roach M.J."/>
            <person name="An M."/>
            <person name="Jacobson N."/>
            <person name="McNair K."/>
            <person name="Mora M.F."/>
            <person name="Pastrana K."/>
            <person name="Leigh C."/>
            <person name="Cram C."/>
            <person name="Plewa W.S."/>
            <person name="Grigson S.R."/>
            <person name="Bouras G.S."/>
            <person name="Decewicz P."/>
            <person name="Luque A."/>
            <person name="Droit L."/>
            <person name="Handley S."/>
            <person name="Segall A.M."/>
            <person name="Dinsdale E.A."/>
            <person name="Edwards R.A."/>
        </authorList>
    </citation>
    <scope>NUCLEOTIDE SEQUENCE</scope>
    <source>
        <strain evidence="1">Bc11</strain>
    </source>
</reference>
<sequence>MASVLDYPFYKYYYEDKSHYPHAKDMGYNDPTDSFLIGESGGFLLNINPDIKFINTDLLREAAITYEKEKKYTPFAEGSMPYEQFRKQETIRRMVGFKAPCRIDTKTGEVLDTYITGEHYNFLNYGRILRLDTSTVRVEQGKVVGKKILGFPRFLDAQYWYFLIKQFCRDNGYFLINDKTRRGGFSYMEAIDSANNLNLNPGRNIIHAAVDNKFLIQSGGLSDFMKKQMIFYESETPFKRGIAKIDAADFILGYRDAATNVVDVNSWNSACISVSTFNNPSAAVGKDASDIKCEEMSEFNNFDDFMDVTEPTLRTGSVTTGFLNAWGTAGKASSGWVLFEQNFYDPRSRGFMPFENVWDKDSRSEVCGYFKPFCWGLEGYRVVNGEADMQTAVDNDGNSDIALGYEIAEKERADYKKNNKSFSKYISYCGQYANMPAESFSSVSENIFSSELGDALDAWETELRMSDVHKKTYLDGKFIKVDDKVSFVTNERIAATGGKFNIDYFDYIKNVPRHGDEHPHGCVRKWTNPINVTYLNKQGQVCKGCPPGIYSISYDPVGVNKDNKDITLKHSHNSIKVWMNPCVYNNYKGHLACSYYGRPETLEEADEICYLMALYYNCLGTTCVEVNRGETLSNFKKWKALRYLDKHPVHLWDKNVKEKVEGSYGYTIGGGNNGQVKLDALRMTVEMLKTVVGKREDGSDILYLHTIYDHPSVLELKKFNPTGNFDRVSELLIRGVEWASHNKFADEKLKLRQKIDLTNDPNEFWNRPWYQ</sequence>
<keyword evidence="2" id="KW-1185">Reference proteome</keyword>
<proteinExistence type="predicted"/>
<accession>A0AAF0D5R7</accession>
<evidence type="ECO:0000313" key="1">
    <source>
        <dbReference type="EMBL" id="WEU69847.1"/>
    </source>
</evidence>
<name>A0AAF0D5R7_9CAUD</name>
<dbReference type="Proteomes" id="UP001269161">
    <property type="component" value="Segment"/>
</dbReference>